<dbReference type="Proteomes" id="UP001152622">
    <property type="component" value="Chromosome 1"/>
</dbReference>
<proteinExistence type="predicted"/>
<feature type="region of interest" description="Disordered" evidence="1">
    <location>
        <begin position="1"/>
        <end position="47"/>
    </location>
</feature>
<reference evidence="2" key="1">
    <citation type="journal article" date="2023" name="Science">
        <title>Genome structures resolve the early diversification of teleost fishes.</title>
        <authorList>
            <person name="Parey E."/>
            <person name="Louis A."/>
            <person name="Montfort J."/>
            <person name="Bouchez O."/>
            <person name="Roques C."/>
            <person name="Iampietro C."/>
            <person name="Lluch J."/>
            <person name="Castinel A."/>
            <person name="Donnadieu C."/>
            <person name="Desvignes T."/>
            <person name="Floi Bucao C."/>
            <person name="Jouanno E."/>
            <person name="Wen M."/>
            <person name="Mejri S."/>
            <person name="Dirks R."/>
            <person name="Jansen H."/>
            <person name="Henkel C."/>
            <person name="Chen W.J."/>
            <person name="Zahm M."/>
            <person name="Cabau C."/>
            <person name="Klopp C."/>
            <person name="Thompson A.W."/>
            <person name="Robinson-Rechavi M."/>
            <person name="Braasch I."/>
            <person name="Lecointre G."/>
            <person name="Bobe J."/>
            <person name="Postlethwait J.H."/>
            <person name="Berthelot C."/>
            <person name="Roest Crollius H."/>
            <person name="Guiguen Y."/>
        </authorList>
    </citation>
    <scope>NUCLEOTIDE SEQUENCE</scope>
    <source>
        <strain evidence="2">WJC10195</strain>
    </source>
</reference>
<dbReference type="AlphaFoldDB" id="A0A9Q1JCF0"/>
<accession>A0A9Q1JCF0</accession>
<dbReference type="EMBL" id="JAINUF010000001">
    <property type="protein sequence ID" value="KAJ8379755.1"/>
    <property type="molecule type" value="Genomic_DNA"/>
</dbReference>
<evidence type="ECO:0000313" key="3">
    <source>
        <dbReference type="Proteomes" id="UP001152622"/>
    </source>
</evidence>
<name>A0A9Q1JCF0_SYNKA</name>
<evidence type="ECO:0000256" key="1">
    <source>
        <dbReference type="SAM" id="MobiDB-lite"/>
    </source>
</evidence>
<organism evidence="2 3">
    <name type="scientific">Synaphobranchus kaupii</name>
    <name type="common">Kaup's arrowtooth eel</name>
    <dbReference type="NCBI Taxonomy" id="118154"/>
    <lineage>
        <taxon>Eukaryota</taxon>
        <taxon>Metazoa</taxon>
        <taxon>Chordata</taxon>
        <taxon>Craniata</taxon>
        <taxon>Vertebrata</taxon>
        <taxon>Euteleostomi</taxon>
        <taxon>Actinopterygii</taxon>
        <taxon>Neopterygii</taxon>
        <taxon>Teleostei</taxon>
        <taxon>Anguilliformes</taxon>
        <taxon>Synaphobranchidae</taxon>
        <taxon>Synaphobranchus</taxon>
    </lineage>
</organism>
<evidence type="ECO:0000313" key="2">
    <source>
        <dbReference type="EMBL" id="KAJ8379755.1"/>
    </source>
</evidence>
<protein>
    <submittedName>
        <fullName evidence="2">Uncharacterized protein</fullName>
    </submittedName>
</protein>
<gene>
    <name evidence="2" type="ORF">SKAU_G00005330</name>
</gene>
<sequence length="87" mass="9487">MSHSGYHAFECTPGRKHANNLGRLRDLSRKAPGGRPPRRPYLMAGRGLTASCSPQPGRIERLMLEALAACSRGCVATSPTPSRWRIS</sequence>
<keyword evidence="3" id="KW-1185">Reference proteome</keyword>
<comment type="caution">
    <text evidence="2">The sequence shown here is derived from an EMBL/GenBank/DDBJ whole genome shotgun (WGS) entry which is preliminary data.</text>
</comment>